<dbReference type="PANTHER" id="PTHR39431:SF1">
    <property type="entry name" value="FRPA_C-RELATED PROTEIN"/>
    <property type="match status" value="1"/>
</dbReference>
<proteinExistence type="predicted"/>
<dbReference type="Gene3D" id="2.150.10.10">
    <property type="entry name" value="Serralysin-like metalloprotease, C-terminal"/>
    <property type="match status" value="1"/>
</dbReference>
<evidence type="ECO:0008006" key="3">
    <source>
        <dbReference type="Google" id="ProtNLM"/>
    </source>
</evidence>
<dbReference type="InterPro" id="IPR001343">
    <property type="entry name" value="Hemolysn_Ca-bd"/>
</dbReference>
<sequence length="799" mass="85828">MSLPTIVEMTNLYLYGSTTKPQDILSDSLIRASGVTKPFTVDINEYMAGPGRFATIDKFEIVQNFFNPNSNPLLGQVLPAGVYTKADLAAFYGMDYYGLKITQSDYGQGDADFLARSYIWESTAFKLSDSTRFIVAENGTRSIINYGIEPDFGGLGYEGFDFKSSNPISGLGNLYLEPRIDPSGIGREVQVTTAGSVSINSSSPFTNADYLTAVQNSPVAHPLDGVAALFNQRESLINELWNSGAIKFLDSENRAVIYGSDANETLDEATIDMPTLASYASTNGIVFFGGKGNDMIMMDHKTYKAYGGIGNDTIYGGSENDTLYGGDGDDDLTGGHGNDSLFGGHGKDHYWFKPGDGVDNITDEDNGTGSSQGDISFYTDPLTGGKNQSHGSLTWFSDPNSHTYTYTAGSDPNAGPVTLTITSKFGNTITVNNFKNGDLGINLKDTDPLDKPKNVAPRVLQNGQSTYAQAERTTSPLILDLDGDGVETTTLDNGVYFDHDGNSFAQKTAWASADDGMLVRDIDGNGIIDNGSELFGNNTALSTGTNAANGFAALADLDSNQDGKIDSTDTAFSTLQIWQDTNQDGVSQISELKTLTQANVQSINLGYTSTAYTISNPGIGQSNIGYQLDANGNEQRELGTYTTTTNQTRSINDIWFKQNTMNTVSTTSVAVSAEIAAMPDLDGWGNLTSLQQAMARDTTGQLKTLVTQYGIQTDPAARDATLNSILYYWAGVQDVDPASRSASMIYGNAIGDARKLEFLETLYGESYLGTWCWGVRDPNPHGPAANDPNDMSLLERVAA</sequence>
<dbReference type="PANTHER" id="PTHR39431">
    <property type="entry name" value="FRPA/C-RELATED PROTEIN"/>
    <property type="match status" value="1"/>
</dbReference>
<protein>
    <recommendedName>
        <fullName evidence="3">Hemolysin-type calcium-binding region</fullName>
    </recommendedName>
</protein>
<dbReference type="KEGG" id="mpau:ZMTM_18520"/>
<dbReference type="PROSITE" id="PS00330">
    <property type="entry name" value="HEMOLYSIN_CALCIUM"/>
    <property type="match status" value="2"/>
</dbReference>
<dbReference type="EMBL" id="AP024110">
    <property type="protein sequence ID" value="BCM25593.1"/>
    <property type="molecule type" value="Genomic_DNA"/>
</dbReference>
<dbReference type="Proteomes" id="UP000826722">
    <property type="component" value="Chromosome"/>
</dbReference>
<evidence type="ECO:0000313" key="2">
    <source>
        <dbReference type="Proteomes" id="UP000826722"/>
    </source>
</evidence>
<dbReference type="SUPFAM" id="SSF51120">
    <property type="entry name" value="beta-Roll"/>
    <property type="match status" value="1"/>
</dbReference>
<dbReference type="RefSeq" id="WP_221763663.1">
    <property type="nucleotide sequence ID" value="NZ_AP024110.1"/>
</dbReference>
<dbReference type="PRINTS" id="PR00313">
    <property type="entry name" value="CABNDNGRPT"/>
</dbReference>
<dbReference type="InterPro" id="IPR011049">
    <property type="entry name" value="Serralysin-like_metalloprot_C"/>
</dbReference>
<dbReference type="AlphaFoldDB" id="A0A8D5GDT3"/>
<dbReference type="InterPro" id="IPR018511">
    <property type="entry name" value="Hemolysin-typ_Ca-bd_CS"/>
</dbReference>
<organism evidence="1 2">
    <name type="scientific">Methyloradius palustris</name>
    <dbReference type="NCBI Taxonomy" id="2778876"/>
    <lineage>
        <taxon>Bacteria</taxon>
        <taxon>Pseudomonadati</taxon>
        <taxon>Pseudomonadota</taxon>
        <taxon>Betaproteobacteria</taxon>
        <taxon>Nitrosomonadales</taxon>
        <taxon>Methylophilaceae</taxon>
        <taxon>Methyloradius</taxon>
    </lineage>
</organism>
<gene>
    <name evidence="1" type="ORF">ZMTM_18520</name>
</gene>
<keyword evidence="2" id="KW-1185">Reference proteome</keyword>
<dbReference type="GO" id="GO:0005509">
    <property type="term" value="F:calcium ion binding"/>
    <property type="evidence" value="ECO:0007669"/>
    <property type="project" value="InterPro"/>
</dbReference>
<name>A0A8D5GDT3_9PROT</name>
<dbReference type="Pfam" id="PF00353">
    <property type="entry name" value="HemolysinCabind"/>
    <property type="match status" value="1"/>
</dbReference>
<accession>A0A8D5GDT3</accession>
<reference evidence="1" key="1">
    <citation type="journal article" date="2021" name="Arch. Microbiol.">
        <title>Methyloradius palustris gen. nov., sp. nov., a methanol-oxidizing bacterium isolated from snow.</title>
        <authorList>
            <person name="Miyadera T."/>
            <person name="Kojima H."/>
            <person name="Fukui M."/>
        </authorList>
    </citation>
    <scope>NUCLEOTIDE SEQUENCE</scope>
    <source>
        <strain evidence="1">Zm11</strain>
    </source>
</reference>
<evidence type="ECO:0000313" key="1">
    <source>
        <dbReference type="EMBL" id="BCM25593.1"/>
    </source>
</evidence>